<evidence type="ECO:0000313" key="3">
    <source>
        <dbReference type="Proteomes" id="UP000257109"/>
    </source>
</evidence>
<evidence type="ECO:0000256" key="1">
    <source>
        <dbReference type="SAM" id="MobiDB-lite"/>
    </source>
</evidence>
<name>A0A371EES2_MUCPR</name>
<dbReference type="AlphaFoldDB" id="A0A371EES2"/>
<keyword evidence="3" id="KW-1185">Reference proteome</keyword>
<feature type="non-terminal residue" evidence="2">
    <location>
        <position position="1"/>
    </location>
</feature>
<dbReference type="Proteomes" id="UP000257109">
    <property type="component" value="Unassembled WGS sequence"/>
</dbReference>
<feature type="region of interest" description="Disordered" evidence="1">
    <location>
        <begin position="57"/>
        <end position="79"/>
    </location>
</feature>
<reference evidence="2" key="1">
    <citation type="submission" date="2018-05" db="EMBL/GenBank/DDBJ databases">
        <title>Draft genome of Mucuna pruriens seed.</title>
        <authorList>
            <person name="Nnadi N.E."/>
            <person name="Vos R."/>
            <person name="Hasami M.H."/>
            <person name="Devisetty U.K."/>
            <person name="Aguiy J.C."/>
        </authorList>
    </citation>
    <scope>NUCLEOTIDE SEQUENCE [LARGE SCALE GENOMIC DNA]</scope>
    <source>
        <strain evidence="2">JCA_2017</strain>
    </source>
</reference>
<comment type="caution">
    <text evidence="2">The sequence shown here is derived from an EMBL/GenBank/DDBJ whole genome shotgun (WGS) entry which is preliminary data.</text>
</comment>
<sequence length="79" mass="9519">MKSCKKNKPRTYLKSTLLNRHPRDKIGLGFDKKKEIKRDKSNVHYLNYRKFGHMSYDCRERPKGPSKHYRTNKKGPNRI</sequence>
<gene>
    <name evidence="2" type="ORF">CR513_56927</name>
</gene>
<proteinExistence type="predicted"/>
<protein>
    <submittedName>
        <fullName evidence="2">Uncharacterized protein</fullName>
    </submittedName>
</protein>
<organism evidence="2 3">
    <name type="scientific">Mucuna pruriens</name>
    <name type="common">Velvet bean</name>
    <name type="synonym">Dolichos pruriens</name>
    <dbReference type="NCBI Taxonomy" id="157652"/>
    <lineage>
        <taxon>Eukaryota</taxon>
        <taxon>Viridiplantae</taxon>
        <taxon>Streptophyta</taxon>
        <taxon>Embryophyta</taxon>
        <taxon>Tracheophyta</taxon>
        <taxon>Spermatophyta</taxon>
        <taxon>Magnoliopsida</taxon>
        <taxon>eudicotyledons</taxon>
        <taxon>Gunneridae</taxon>
        <taxon>Pentapetalae</taxon>
        <taxon>rosids</taxon>
        <taxon>fabids</taxon>
        <taxon>Fabales</taxon>
        <taxon>Fabaceae</taxon>
        <taxon>Papilionoideae</taxon>
        <taxon>50 kb inversion clade</taxon>
        <taxon>NPAAA clade</taxon>
        <taxon>indigoferoid/millettioid clade</taxon>
        <taxon>Phaseoleae</taxon>
        <taxon>Mucuna</taxon>
    </lineage>
</organism>
<evidence type="ECO:0000313" key="2">
    <source>
        <dbReference type="EMBL" id="RDX64516.1"/>
    </source>
</evidence>
<accession>A0A371EES2</accession>
<dbReference type="EMBL" id="QJKJ01014350">
    <property type="protein sequence ID" value="RDX64516.1"/>
    <property type="molecule type" value="Genomic_DNA"/>
</dbReference>
<feature type="compositionally biased region" description="Basic residues" evidence="1">
    <location>
        <begin position="64"/>
        <end position="79"/>
    </location>
</feature>